<evidence type="ECO:0000256" key="1">
    <source>
        <dbReference type="SAM" id="Phobius"/>
    </source>
</evidence>
<evidence type="ECO:0008006" key="4">
    <source>
        <dbReference type="Google" id="ProtNLM"/>
    </source>
</evidence>
<feature type="transmembrane region" description="Helical" evidence="1">
    <location>
        <begin position="7"/>
        <end position="23"/>
    </location>
</feature>
<dbReference type="AlphaFoldDB" id="A0AAW4WLR9"/>
<protein>
    <recommendedName>
        <fullName evidence="4">Flp pilus assembly protein TadB</fullName>
    </recommendedName>
</protein>
<keyword evidence="1" id="KW-0812">Transmembrane</keyword>
<feature type="transmembrane region" description="Helical" evidence="1">
    <location>
        <begin position="29"/>
        <end position="45"/>
    </location>
</feature>
<reference evidence="2" key="1">
    <citation type="submission" date="2021-10" db="EMBL/GenBank/DDBJ databases">
        <title>Anaerobic single-cell dispensing facilitates the cultivation of human gut bacteria.</title>
        <authorList>
            <person name="Afrizal A."/>
        </authorList>
    </citation>
    <scope>NUCLEOTIDE SEQUENCE</scope>
    <source>
        <strain evidence="2">CLA-AA-H204</strain>
    </source>
</reference>
<sequence length="420" mass="49439">MKKNERFVAYGGCYGLLLLAAFLLQLKWQGYICCSIVFVLVMWRMDKVLKEEKKQQTRLQEAELYMEQMLYAFLQNPKILSALETVCALFEPGAMRKQIETAIFHLRKEYDSNMKEELDAIEQQYENRRMKEIHAYFLMVEQYGGAYETTVELLLEDLQKWMERVRLHQQDCKKYRRNVFLAVGLSILVCAITNHLLPKDIELSQLLVCQIASILFLSLDMLICFRAMKRTCRNWLKERESYGEGDEKKYRYVQFHKGVRSNFYRKYLRKKMEKEFPQWLMDISLLLQTENVQVAFYRIRPQTPEVLRPAVDDMLEELSQNPESLEPYLNFLKDYDLPDVHSAMRMLYALSNGGYGNSEKQLSQILKRNQELLDKAEREQNQDSLAGLYALFLAPALTGAGKMMIDMTAFLVVFLASVHR</sequence>
<evidence type="ECO:0000313" key="3">
    <source>
        <dbReference type="Proteomes" id="UP001198893"/>
    </source>
</evidence>
<gene>
    <name evidence="2" type="ORF">LKD47_13200</name>
</gene>
<keyword evidence="1" id="KW-0472">Membrane</keyword>
<accession>A0AAW4WLR9</accession>
<comment type="caution">
    <text evidence="2">The sequence shown here is derived from an EMBL/GenBank/DDBJ whole genome shotgun (WGS) entry which is preliminary data.</text>
</comment>
<evidence type="ECO:0000313" key="2">
    <source>
        <dbReference type="EMBL" id="MCC2243233.1"/>
    </source>
</evidence>
<feature type="transmembrane region" description="Helical" evidence="1">
    <location>
        <begin position="203"/>
        <end position="225"/>
    </location>
</feature>
<keyword evidence="1" id="KW-1133">Transmembrane helix</keyword>
<organism evidence="2 3">
    <name type="scientific">Roseburia amylophila</name>
    <dbReference type="NCBI Taxonomy" id="2981794"/>
    <lineage>
        <taxon>Bacteria</taxon>
        <taxon>Bacillati</taxon>
        <taxon>Bacillota</taxon>
        <taxon>Clostridia</taxon>
        <taxon>Lachnospirales</taxon>
        <taxon>Lachnospiraceae</taxon>
        <taxon>Roseburia</taxon>
    </lineage>
</organism>
<dbReference type="Proteomes" id="UP001198893">
    <property type="component" value="Unassembled WGS sequence"/>
</dbReference>
<feature type="transmembrane region" description="Helical" evidence="1">
    <location>
        <begin position="388"/>
        <end position="416"/>
    </location>
</feature>
<proteinExistence type="predicted"/>
<name>A0AAW4WLR9_9FIRM</name>
<dbReference type="RefSeq" id="WP_227710720.1">
    <property type="nucleotide sequence ID" value="NZ_JAJEQW010000017.1"/>
</dbReference>
<dbReference type="EMBL" id="JAJEQW010000017">
    <property type="protein sequence ID" value="MCC2243233.1"/>
    <property type="molecule type" value="Genomic_DNA"/>
</dbReference>
<feature type="transmembrane region" description="Helical" evidence="1">
    <location>
        <begin position="179"/>
        <end position="197"/>
    </location>
</feature>